<evidence type="ECO:0000313" key="5">
    <source>
        <dbReference type="EMBL" id="CAJ1396302.1"/>
    </source>
</evidence>
<protein>
    <recommendedName>
        <fullName evidence="4">Mitochondrial chaperone BCS1-like ATPase lid domain-containing protein</fullName>
    </recommendedName>
</protein>
<dbReference type="InterPro" id="IPR027417">
    <property type="entry name" value="P-loop_NTPase"/>
</dbReference>
<dbReference type="Gene3D" id="3.40.50.300">
    <property type="entry name" value="P-loop containing nucleotide triphosphate hydrolases"/>
    <property type="match status" value="1"/>
</dbReference>
<dbReference type="GO" id="GO:0005524">
    <property type="term" value="F:ATP binding"/>
    <property type="evidence" value="ECO:0007669"/>
    <property type="project" value="UniProtKB-KW"/>
</dbReference>
<dbReference type="PANTHER" id="PTHR23070">
    <property type="entry name" value="BCS1 AAA-TYPE ATPASE"/>
    <property type="match status" value="1"/>
</dbReference>
<reference evidence="5" key="1">
    <citation type="submission" date="2023-08" db="EMBL/GenBank/DDBJ databases">
        <authorList>
            <person name="Chen Y."/>
            <person name="Shah S."/>
            <person name="Dougan E. K."/>
            <person name="Thang M."/>
            <person name="Chan C."/>
        </authorList>
    </citation>
    <scope>NUCLEOTIDE SEQUENCE</scope>
</reference>
<dbReference type="InterPro" id="IPR050747">
    <property type="entry name" value="Mitochondrial_chaperone_BCS1"/>
</dbReference>
<evidence type="ECO:0000256" key="1">
    <source>
        <dbReference type="ARBA" id="ARBA00022741"/>
    </source>
</evidence>
<dbReference type="InterPro" id="IPR057495">
    <property type="entry name" value="AAA_lid_BCS1"/>
</dbReference>
<sequence>MTTNNKDALDPALLRSGRIDYELEFRAAVPDQIHRLFTRFYSDFGEKDQTATGEVSASKGTASTEQLAAQFAERLKASERNFTTADIQRHLMKRKKSPERAVQEVQELPLG</sequence>
<evidence type="ECO:0000256" key="3">
    <source>
        <dbReference type="SAM" id="MobiDB-lite"/>
    </source>
</evidence>
<dbReference type="Pfam" id="PF25426">
    <property type="entry name" value="AAA_lid_BCS1"/>
    <property type="match status" value="1"/>
</dbReference>
<keyword evidence="6" id="KW-1185">Reference proteome</keyword>
<proteinExistence type="predicted"/>
<name>A0AA36IYG2_9DINO</name>
<keyword evidence="1" id="KW-0547">Nucleotide-binding</keyword>
<feature type="domain" description="Mitochondrial chaperone BCS1-like ATPase lid" evidence="4">
    <location>
        <begin position="31"/>
        <end position="107"/>
    </location>
</feature>
<dbReference type="AlphaFoldDB" id="A0AA36IYG2"/>
<feature type="region of interest" description="Disordered" evidence="3">
    <location>
        <begin position="90"/>
        <end position="111"/>
    </location>
</feature>
<dbReference type="SUPFAM" id="SSF52540">
    <property type="entry name" value="P-loop containing nucleoside triphosphate hydrolases"/>
    <property type="match status" value="1"/>
</dbReference>
<accession>A0AA36IYG2</accession>
<evidence type="ECO:0000259" key="4">
    <source>
        <dbReference type="Pfam" id="PF25426"/>
    </source>
</evidence>
<organism evidence="5 6">
    <name type="scientific">Effrenium voratum</name>
    <dbReference type="NCBI Taxonomy" id="2562239"/>
    <lineage>
        <taxon>Eukaryota</taxon>
        <taxon>Sar</taxon>
        <taxon>Alveolata</taxon>
        <taxon>Dinophyceae</taxon>
        <taxon>Suessiales</taxon>
        <taxon>Symbiodiniaceae</taxon>
        <taxon>Effrenium</taxon>
    </lineage>
</organism>
<dbReference type="Proteomes" id="UP001178507">
    <property type="component" value="Unassembled WGS sequence"/>
</dbReference>
<gene>
    <name evidence="5" type="ORF">EVOR1521_LOCUS20557</name>
</gene>
<keyword evidence="2" id="KW-0067">ATP-binding</keyword>
<dbReference type="EMBL" id="CAUJNA010003226">
    <property type="protein sequence ID" value="CAJ1396302.1"/>
    <property type="molecule type" value="Genomic_DNA"/>
</dbReference>
<comment type="caution">
    <text evidence="5">The sequence shown here is derived from an EMBL/GenBank/DDBJ whole genome shotgun (WGS) entry which is preliminary data.</text>
</comment>
<evidence type="ECO:0000313" key="6">
    <source>
        <dbReference type="Proteomes" id="UP001178507"/>
    </source>
</evidence>
<evidence type="ECO:0000256" key="2">
    <source>
        <dbReference type="ARBA" id="ARBA00022840"/>
    </source>
</evidence>